<sequence>MNKRFFRHGPNDPCDPSRARSTFAMHAGSVFVKLDRWDAAECDQTITQFKIDIMDQSTGTLGFGARSRITRESDQRSIIAVLKRSSGDKHRAALVTP</sequence>
<dbReference type="VEuPathDB" id="FungiDB:UREG_00222"/>
<gene>
    <name evidence="1" type="ORF">UREG_00222</name>
</gene>
<dbReference type="EMBL" id="CH476615">
    <property type="protein sequence ID" value="EEP75376.1"/>
    <property type="molecule type" value="Genomic_DNA"/>
</dbReference>
<name>C4JL07_UNCRE</name>
<reference evidence="2" key="1">
    <citation type="journal article" date="2009" name="Genome Res.">
        <title>Comparative genomic analyses of the human fungal pathogens Coccidioides and their relatives.</title>
        <authorList>
            <person name="Sharpton T.J."/>
            <person name="Stajich J.E."/>
            <person name="Rounsley S.D."/>
            <person name="Gardner M.J."/>
            <person name="Wortman J.R."/>
            <person name="Jordar V.S."/>
            <person name="Maiti R."/>
            <person name="Kodira C.D."/>
            <person name="Neafsey D.E."/>
            <person name="Zeng Q."/>
            <person name="Hung C.-Y."/>
            <person name="McMahan C."/>
            <person name="Muszewska A."/>
            <person name="Grynberg M."/>
            <person name="Mandel M.A."/>
            <person name="Kellner E.M."/>
            <person name="Barker B.M."/>
            <person name="Galgiani J.N."/>
            <person name="Orbach M.J."/>
            <person name="Kirkland T.N."/>
            <person name="Cole G.T."/>
            <person name="Henn M.R."/>
            <person name="Birren B.W."/>
            <person name="Taylor J.W."/>
        </authorList>
    </citation>
    <scope>NUCLEOTIDE SEQUENCE [LARGE SCALE GENOMIC DNA]</scope>
    <source>
        <strain evidence="2">UAMH 1704</strain>
    </source>
</reference>
<dbReference type="GeneID" id="8444872"/>
<evidence type="ECO:0000313" key="2">
    <source>
        <dbReference type="Proteomes" id="UP000002058"/>
    </source>
</evidence>
<protein>
    <submittedName>
        <fullName evidence="1">Uncharacterized protein</fullName>
    </submittedName>
</protein>
<dbReference type="HOGENOM" id="CLU_2348246_0_0_1"/>
<dbReference type="InParanoid" id="C4JL07"/>
<dbReference type="AlphaFoldDB" id="C4JL07"/>
<keyword evidence="2" id="KW-1185">Reference proteome</keyword>
<proteinExistence type="predicted"/>
<dbReference type="RefSeq" id="XP_002540709.1">
    <property type="nucleotide sequence ID" value="XM_002540663.1"/>
</dbReference>
<evidence type="ECO:0000313" key="1">
    <source>
        <dbReference type="EMBL" id="EEP75376.1"/>
    </source>
</evidence>
<accession>C4JL07</accession>
<dbReference type="Proteomes" id="UP000002058">
    <property type="component" value="Unassembled WGS sequence"/>
</dbReference>
<dbReference type="KEGG" id="ure:UREG_00222"/>
<organism evidence="1 2">
    <name type="scientific">Uncinocarpus reesii (strain UAMH 1704)</name>
    <dbReference type="NCBI Taxonomy" id="336963"/>
    <lineage>
        <taxon>Eukaryota</taxon>
        <taxon>Fungi</taxon>
        <taxon>Dikarya</taxon>
        <taxon>Ascomycota</taxon>
        <taxon>Pezizomycotina</taxon>
        <taxon>Eurotiomycetes</taxon>
        <taxon>Eurotiomycetidae</taxon>
        <taxon>Onygenales</taxon>
        <taxon>Onygenaceae</taxon>
        <taxon>Uncinocarpus</taxon>
    </lineage>
</organism>